<accession>A0A542XCQ9</accession>
<evidence type="ECO:0000259" key="1">
    <source>
        <dbReference type="Pfam" id="PF01170"/>
    </source>
</evidence>
<comment type="caution">
    <text evidence="2">The sequence shown here is derived from an EMBL/GenBank/DDBJ whole genome shotgun (WGS) entry which is preliminary data.</text>
</comment>
<dbReference type="Gene3D" id="3.40.50.150">
    <property type="entry name" value="Vaccinia Virus protein VP39"/>
    <property type="match status" value="1"/>
</dbReference>
<dbReference type="GO" id="GO:0032259">
    <property type="term" value="P:methylation"/>
    <property type="evidence" value="ECO:0007669"/>
    <property type="project" value="UniProtKB-KW"/>
</dbReference>
<dbReference type="Pfam" id="PF01170">
    <property type="entry name" value="UPF0020"/>
    <property type="match status" value="1"/>
</dbReference>
<organism evidence="2 3">
    <name type="scientific">Barrientosiimonas humi</name>
    <dbReference type="NCBI Taxonomy" id="999931"/>
    <lineage>
        <taxon>Bacteria</taxon>
        <taxon>Bacillati</taxon>
        <taxon>Actinomycetota</taxon>
        <taxon>Actinomycetes</taxon>
        <taxon>Micrococcales</taxon>
        <taxon>Dermacoccaceae</taxon>
        <taxon>Barrientosiimonas</taxon>
    </lineage>
</organism>
<keyword evidence="3" id="KW-1185">Reference proteome</keyword>
<dbReference type="SUPFAM" id="SSF53335">
    <property type="entry name" value="S-adenosyl-L-methionine-dependent methyltransferases"/>
    <property type="match status" value="1"/>
</dbReference>
<dbReference type="AlphaFoldDB" id="A0A542XCQ9"/>
<dbReference type="InterPro" id="IPR000241">
    <property type="entry name" value="RlmKL-like_Mtase"/>
</dbReference>
<proteinExistence type="predicted"/>
<feature type="domain" description="Ribosomal RNA large subunit methyltransferase K/L-like methyltransferase" evidence="1">
    <location>
        <begin position="154"/>
        <end position="280"/>
    </location>
</feature>
<dbReference type="GO" id="GO:0008168">
    <property type="term" value="F:methyltransferase activity"/>
    <property type="evidence" value="ECO:0007669"/>
    <property type="project" value="UniProtKB-KW"/>
</dbReference>
<keyword evidence="2" id="KW-0489">Methyltransferase</keyword>
<protein>
    <submittedName>
        <fullName evidence="2">Putative RNA methylase family UPF0020</fullName>
    </submittedName>
</protein>
<name>A0A542XCQ9_9MICO</name>
<keyword evidence="2" id="KW-0808">Transferase</keyword>
<dbReference type="Proteomes" id="UP000318336">
    <property type="component" value="Unassembled WGS sequence"/>
</dbReference>
<evidence type="ECO:0000313" key="3">
    <source>
        <dbReference type="Proteomes" id="UP000318336"/>
    </source>
</evidence>
<sequence>MIRRNAARGKRRTSLSGVVELLILLSPSANRVYASEAPRLVAAEIQALATGFGLPLDSVEPVQVAGVDYLAVRLAGEVDDEAVRVLSVVSAAHAIFAREGELLRPVPLRRPERYPSDLVTIQKYPGKTNEQLTRLLLDVTAAATDHPERLLDGTLQVLDPMCGRGTTLNVALTYGLEVTGVDVDKRDFEEYERFIKTWLRQHRYKHTADVGQLRTHGRVRGRRLDVTVAPTKEEFKAGEVQRLTYLGTDTTDLDGLLKGGQFDVVVTDTPYGVEHGSHGDRIARNPLQLLDVALPGWLRVLRRGGALGLTYNRHVAPPEELVELFGRHGLEPVGDPTDDTYRHRVDASIDRDLIVARRA</sequence>
<dbReference type="InterPro" id="IPR029063">
    <property type="entry name" value="SAM-dependent_MTases_sf"/>
</dbReference>
<dbReference type="EMBL" id="VFOK01000001">
    <property type="protein sequence ID" value="TQL33643.1"/>
    <property type="molecule type" value="Genomic_DNA"/>
</dbReference>
<gene>
    <name evidence="2" type="ORF">FB554_1794</name>
</gene>
<evidence type="ECO:0000313" key="2">
    <source>
        <dbReference type="EMBL" id="TQL33643.1"/>
    </source>
</evidence>
<reference evidence="2 3" key="1">
    <citation type="submission" date="2019-06" db="EMBL/GenBank/DDBJ databases">
        <title>Sequencing the genomes of 1000 actinobacteria strains.</title>
        <authorList>
            <person name="Klenk H.-P."/>
        </authorList>
    </citation>
    <scope>NUCLEOTIDE SEQUENCE [LARGE SCALE GENOMIC DNA]</scope>
    <source>
        <strain evidence="2 3">DSM 24617</strain>
    </source>
</reference>